<dbReference type="AlphaFoldDB" id="A0A940P9Y4"/>
<evidence type="ECO:0000256" key="7">
    <source>
        <dbReference type="PIRSR" id="PIRSR600223-1"/>
    </source>
</evidence>
<dbReference type="PANTHER" id="PTHR43390">
    <property type="entry name" value="SIGNAL PEPTIDASE I"/>
    <property type="match status" value="1"/>
</dbReference>
<feature type="domain" description="Peptidase S26" evidence="10">
    <location>
        <begin position="2"/>
        <end position="137"/>
    </location>
</feature>
<dbReference type="PANTHER" id="PTHR43390:SF1">
    <property type="entry name" value="CHLOROPLAST PROCESSING PEPTIDASE"/>
    <property type="match status" value="1"/>
</dbReference>
<dbReference type="GO" id="GO:0004252">
    <property type="term" value="F:serine-type endopeptidase activity"/>
    <property type="evidence" value="ECO:0007669"/>
    <property type="project" value="InterPro"/>
</dbReference>
<evidence type="ECO:0000256" key="5">
    <source>
        <dbReference type="ARBA" id="ARBA00022670"/>
    </source>
</evidence>
<evidence type="ECO:0000256" key="2">
    <source>
        <dbReference type="ARBA" id="ARBA00004401"/>
    </source>
</evidence>
<accession>A0A940P9Y4</accession>
<dbReference type="PRINTS" id="PR00727">
    <property type="entry name" value="LEADERPTASE"/>
</dbReference>
<dbReference type="InterPro" id="IPR036286">
    <property type="entry name" value="LexA/Signal_pep-like_sf"/>
</dbReference>
<comment type="catalytic activity">
    <reaction evidence="1 8">
        <text>Cleavage of hydrophobic, N-terminal signal or leader sequences from secreted and periplasmic proteins.</text>
        <dbReference type="EC" id="3.4.21.89"/>
    </reaction>
</comment>
<reference evidence="11" key="1">
    <citation type="submission" date="2020-12" db="EMBL/GenBank/DDBJ databases">
        <title>Vagococcus allomyrinae sp. nov. and Enterococcus lavae sp. nov., isolated from the larvae of Allomyrina dichotoma.</title>
        <authorList>
            <person name="Lee S.D."/>
        </authorList>
    </citation>
    <scope>NUCLEOTIDE SEQUENCE</scope>
    <source>
        <strain evidence="11">BWB3-3</strain>
    </source>
</reference>
<dbReference type="GO" id="GO:0005886">
    <property type="term" value="C:plasma membrane"/>
    <property type="evidence" value="ECO:0007669"/>
    <property type="project" value="UniProtKB-SubCell"/>
</dbReference>
<dbReference type="CDD" id="cd06530">
    <property type="entry name" value="S26_SPase_I"/>
    <property type="match status" value="1"/>
</dbReference>
<dbReference type="InterPro" id="IPR019756">
    <property type="entry name" value="Pept_S26A_signal_pept_1_Ser-AS"/>
</dbReference>
<evidence type="ECO:0000313" key="11">
    <source>
        <dbReference type="EMBL" id="MBP1044032.1"/>
    </source>
</evidence>
<sequence length="137" mass="15411">MVVILINLFVISPVKVSGSSMAPTLSDKQYMYQLKMEKINRLDIVTFHAPDEGKVYIKRVIGLPGDVIEYHKGDMRVNGQKLIEDYILEASAEEYSVIVPEDHYFVLGDNRNNSTDSRIIGCVPKSSIIGIAHAIEW</sequence>
<evidence type="ECO:0000256" key="9">
    <source>
        <dbReference type="RuleBase" id="RU362042"/>
    </source>
</evidence>
<name>A0A940P9Y4_9ENTE</name>
<dbReference type="GO" id="GO:0009003">
    <property type="term" value="F:signal peptidase activity"/>
    <property type="evidence" value="ECO:0007669"/>
    <property type="project" value="UniProtKB-EC"/>
</dbReference>
<dbReference type="NCBIfam" id="TIGR02227">
    <property type="entry name" value="sigpep_I_bact"/>
    <property type="match status" value="1"/>
</dbReference>
<gene>
    <name evidence="11" type="primary">lepB</name>
    <name evidence="11" type="ORF">I6N95_23770</name>
</gene>
<comment type="subcellular location">
    <subcellularLocation>
        <location evidence="2">Cell membrane</location>
        <topology evidence="2">Single-pass type II membrane protein</topology>
    </subcellularLocation>
    <subcellularLocation>
        <location evidence="9">Membrane</location>
        <topology evidence="9">Single-pass type II membrane protein</topology>
    </subcellularLocation>
</comment>
<dbReference type="InterPro" id="IPR019757">
    <property type="entry name" value="Pept_S26A_signal_pept_1_Lys-AS"/>
</dbReference>
<dbReference type="InterPro" id="IPR019758">
    <property type="entry name" value="Pept_S26A_signal_pept_1_CS"/>
</dbReference>
<dbReference type="EC" id="3.4.21.89" evidence="4 8"/>
<evidence type="ECO:0000256" key="8">
    <source>
        <dbReference type="RuleBase" id="RU003993"/>
    </source>
</evidence>
<proteinExistence type="inferred from homology"/>
<evidence type="ECO:0000256" key="4">
    <source>
        <dbReference type="ARBA" id="ARBA00013208"/>
    </source>
</evidence>
<evidence type="ECO:0000256" key="3">
    <source>
        <dbReference type="ARBA" id="ARBA00009370"/>
    </source>
</evidence>
<evidence type="ECO:0000313" key="12">
    <source>
        <dbReference type="Proteomes" id="UP000674938"/>
    </source>
</evidence>
<dbReference type="SUPFAM" id="SSF51306">
    <property type="entry name" value="LexA/Signal peptidase"/>
    <property type="match status" value="1"/>
</dbReference>
<keyword evidence="5 8" id="KW-0645">Protease</keyword>
<comment type="caution">
    <text evidence="11">The sequence shown here is derived from an EMBL/GenBank/DDBJ whole genome shotgun (WGS) entry which is preliminary data.</text>
</comment>
<dbReference type="GO" id="GO:0006465">
    <property type="term" value="P:signal peptide processing"/>
    <property type="evidence" value="ECO:0007669"/>
    <property type="project" value="InterPro"/>
</dbReference>
<keyword evidence="12" id="KW-1185">Reference proteome</keyword>
<dbReference type="PROSITE" id="PS00760">
    <property type="entry name" value="SPASE_I_2"/>
    <property type="match status" value="1"/>
</dbReference>
<organism evidence="11 12">
    <name type="scientific">Vagococcus allomyrinae</name>
    <dbReference type="NCBI Taxonomy" id="2794353"/>
    <lineage>
        <taxon>Bacteria</taxon>
        <taxon>Bacillati</taxon>
        <taxon>Bacillota</taxon>
        <taxon>Bacilli</taxon>
        <taxon>Lactobacillales</taxon>
        <taxon>Enterococcaceae</taxon>
        <taxon>Vagococcus</taxon>
    </lineage>
</organism>
<comment type="similarity">
    <text evidence="3 9">Belongs to the peptidase S26 family.</text>
</comment>
<dbReference type="Proteomes" id="UP000674938">
    <property type="component" value="Unassembled WGS sequence"/>
</dbReference>
<evidence type="ECO:0000256" key="1">
    <source>
        <dbReference type="ARBA" id="ARBA00000677"/>
    </source>
</evidence>
<feature type="active site" evidence="7">
    <location>
        <position position="58"/>
    </location>
</feature>
<dbReference type="PROSITE" id="PS00761">
    <property type="entry name" value="SPASE_I_3"/>
    <property type="match status" value="1"/>
</dbReference>
<evidence type="ECO:0000259" key="10">
    <source>
        <dbReference type="Pfam" id="PF10502"/>
    </source>
</evidence>
<dbReference type="Pfam" id="PF10502">
    <property type="entry name" value="Peptidase_S26"/>
    <property type="match status" value="1"/>
</dbReference>
<dbReference type="InterPro" id="IPR000223">
    <property type="entry name" value="Pept_S26A_signal_pept_1"/>
</dbReference>
<feature type="active site" evidence="7">
    <location>
        <position position="20"/>
    </location>
</feature>
<dbReference type="Gene3D" id="2.10.109.10">
    <property type="entry name" value="Umud Fragment, subunit A"/>
    <property type="match status" value="1"/>
</dbReference>
<dbReference type="InterPro" id="IPR019533">
    <property type="entry name" value="Peptidase_S26"/>
</dbReference>
<dbReference type="PROSITE" id="PS00501">
    <property type="entry name" value="SPASE_I_1"/>
    <property type="match status" value="1"/>
</dbReference>
<keyword evidence="6 8" id="KW-0378">Hydrolase</keyword>
<evidence type="ECO:0000256" key="6">
    <source>
        <dbReference type="ARBA" id="ARBA00022801"/>
    </source>
</evidence>
<protein>
    <recommendedName>
        <fullName evidence="4 8">Signal peptidase I</fullName>
        <ecNumber evidence="4 8">3.4.21.89</ecNumber>
    </recommendedName>
</protein>
<dbReference type="EMBL" id="JAEEGA010000021">
    <property type="protein sequence ID" value="MBP1044032.1"/>
    <property type="molecule type" value="Genomic_DNA"/>
</dbReference>